<evidence type="ECO:0000313" key="7">
    <source>
        <dbReference type="EMBL" id="NIH80983.1"/>
    </source>
</evidence>
<sequence>MSTITARRLSVPAVHPGPAIRVAVADSLPLLREGLFALVQRSPVMRWAGHATTGPELVRLVGRAQPDVVLLGAGVNREPQLAAVVAAGRSTPAVVVLVEPGQVNRAYLGEALRAGARGVVARDADPLRIAEAISTARRQIHIDGQLRSVLLPREAPGELPGPLPVPRRPALTGREYEVLHLLAEGLSTTQIAAGLLLSVETIRTHVRGVLRKLGARDRTHAVALAFRSGLLVAPEQPTGEGRTALTPA</sequence>
<gene>
    <name evidence="7" type="ORF">FHX46_003513</name>
</gene>
<comment type="caution">
    <text evidence="7">The sequence shown here is derived from an EMBL/GenBank/DDBJ whole genome shotgun (WGS) entry which is preliminary data.</text>
</comment>
<dbReference type="CDD" id="cd06170">
    <property type="entry name" value="LuxR_C_like"/>
    <property type="match status" value="1"/>
</dbReference>
<evidence type="ECO:0000256" key="4">
    <source>
        <dbReference type="PROSITE-ProRule" id="PRU00169"/>
    </source>
</evidence>
<keyword evidence="3" id="KW-0804">Transcription</keyword>
<keyword evidence="2 7" id="KW-0238">DNA-binding</keyword>
<keyword evidence="8" id="KW-1185">Reference proteome</keyword>
<dbReference type="PRINTS" id="PR00038">
    <property type="entry name" value="HTHLUXR"/>
</dbReference>
<evidence type="ECO:0000259" key="5">
    <source>
        <dbReference type="PROSITE" id="PS50043"/>
    </source>
</evidence>
<dbReference type="PANTHER" id="PTHR43214">
    <property type="entry name" value="TWO-COMPONENT RESPONSE REGULATOR"/>
    <property type="match status" value="1"/>
</dbReference>
<name>A0ABX0SWS9_9PSEU</name>
<dbReference type="InterPro" id="IPR000792">
    <property type="entry name" value="Tscrpt_reg_LuxR_C"/>
</dbReference>
<dbReference type="Proteomes" id="UP000754495">
    <property type="component" value="Unassembled WGS sequence"/>
</dbReference>
<dbReference type="SUPFAM" id="SSF46894">
    <property type="entry name" value="C-terminal effector domain of the bipartite response regulators"/>
    <property type="match status" value="1"/>
</dbReference>
<dbReference type="SMART" id="SM00421">
    <property type="entry name" value="HTH_LUXR"/>
    <property type="match status" value="1"/>
</dbReference>
<dbReference type="PROSITE" id="PS50110">
    <property type="entry name" value="RESPONSE_REGULATORY"/>
    <property type="match status" value="1"/>
</dbReference>
<dbReference type="Pfam" id="PF00196">
    <property type="entry name" value="GerE"/>
    <property type="match status" value="1"/>
</dbReference>
<evidence type="ECO:0000256" key="2">
    <source>
        <dbReference type="ARBA" id="ARBA00023125"/>
    </source>
</evidence>
<protein>
    <submittedName>
        <fullName evidence="7">DNA-binding NarL/FixJ family response regulator</fullName>
    </submittedName>
</protein>
<evidence type="ECO:0000313" key="8">
    <source>
        <dbReference type="Proteomes" id="UP000754495"/>
    </source>
</evidence>
<dbReference type="SUPFAM" id="SSF52172">
    <property type="entry name" value="CheY-like"/>
    <property type="match status" value="1"/>
</dbReference>
<proteinExistence type="predicted"/>
<dbReference type="GO" id="GO:0003677">
    <property type="term" value="F:DNA binding"/>
    <property type="evidence" value="ECO:0007669"/>
    <property type="project" value="UniProtKB-KW"/>
</dbReference>
<feature type="domain" description="HTH luxR-type" evidence="5">
    <location>
        <begin position="164"/>
        <end position="229"/>
    </location>
</feature>
<organism evidence="7 8">
    <name type="scientific">Amycolatopsis viridis</name>
    <dbReference type="NCBI Taxonomy" id="185678"/>
    <lineage>
        <taxon>Bacteria</taxon>
        <taxon>Bacillati</taxon>
        <taxon>Actinomycetota</taxon>
        <taxon>Actinomycetes</taxon>
        <taxon>Pseudonocardiales</taxon>
        <taxon>Pseudonocardiaceae</taxon>
        <taxon>Amycolatopsis</taxon>
    </lineage>
</organism>
<evidence type="ECO:0000256" key="1">
    <source>
        <dbReference type="ARBA" id="ARBA00023015"/>
    </source>
</evidence>
<reference evidence="7 8" key="1">
    <citation type="submission" date="2020-03" db="EMBL/GenBank/DDBJ databases">
        <title>Sequencing the genomes of 1000 actinobacteria strains.</title>
        <authorList>
            <person name="Klenk H.-P."/>
        </authorList>
    </citation>
    <scope>NUCLEOTIDE SEQUENCE [LARGE SCALE GENOMIC DNA]</scope>
    <source>
        <strain evidence="7 8">DSM 45668</strain>
    </source>
</reference>
<dbReference type="Gene3D" id="3.40.50.2300">
    <property type="match status" value="1"/>
</dbReference>
<dbReference type="RefSeq" id="WP_167116056.1">
    <property type="nucleotide sequence ID" value="NZ_JAANOU010000001.1"/>
</dbReference>
<keyword evidence="1" id="KW-0805">Transcription regulation</keyword>
<dbReference type="EMBL" id="JAANOU010000001">
    <property type="protein sequence ID" value="NIH80983.1"/>
    <property type="molecule type" value="Genomic_DNA"/>
</dbReference>
<feature type="domain" description="Response regulatory" evidence="6">
    <location>
        <begin position="21"/>
        <end position="137"/>
    </location>
</feature>
<dbReference type="InterPro" id="IPR016032">
    <property type="entry name" value="Sig_transdc_resp-reg_C-effctor"/>
</dbReference>
<dbReference type="PROSITE" id="PS50043">
    <property type="entry name" value="HTH_LUXR_2"/>
    <property type="match status" value="1"/>
</dbReference>
<dbReference type="PANTHER" id="PTHR43214:SF24">
    <property type="entry name" value="TRANSCRIPTIONAL REGULATORY PROTEIN NARL-RELATED"/>
    <property type="match status" value="1"/>
</dbReference>
<evidence type="ECO:0000259" key="6">
    <source>
        <dbReference type="PROSITE" id="PS50110"/>
    </source>
</evidence>
<comment type="caution">
    <text evidence="4">Lacks conserved residue(s) required for the propagation of feature annotation.</text>
</comment>
<dbReference type="InterPro" id="IPR001789">
    <property type="entry name" value="Sig_transdc_resp-reg_receiver"/>
</dbReference>
<evidence type="ECO:0000256" key="3">
    <source>
        <dbReference type="ARBA" id="ARBA00023163"/>
    </source>
</evidence>
<dbReference type="InterPro" id="IPR011006">
    <property type="entry name" value="CheY-like_superfamily"/>
</dbReference>
<dbReference type="InterPro" id="IPR039420">
    <property type="entry name" value="WalR-like"/>
</dbReference>
<accession>A0ABX0SWS9</accession>